<evidence type="ECO:0000313" key="2">
    <source>
        <dbReference type="Proteomes" id="UP000050761"/>
    </source>
</evidence>
<evidence type="ECO:0000313" key="3">
    <source>
        <dbReference type="WBParaSite" id="HPBE_0001664501-mRNA-1"/>
    </source>
</evidence>
<proteinExistence type="predicted"/>
<accession>A0A3P8BIZ8</accession>
<organism evidence="2 3">
    <name type="scientific">Heligmosomoides polygyrus</name>
    <name type="common">Parasitic roundworm</name>
    <dbReference type="NCBI Taxonomy" id="6339"/>
    <lineage>
        <taxon>Eukaryota</taxon>
        <taxon>Metazoa</taxon>
        <taxon>Ecdysozoa</taxon>
        <taxon>Nematoda</taxon>
        <taxon>Chromadorea</taxon>
        <taxon>Rhabditida</taxon>
        <taxon>Rhabditina</taxon>
        <taxon>Rhabditomorpha</taxon>
        <taxon>Strongyloidea</taxon>
        <taxon>Heligmosomidae</taxon>
        <taxon>Heligmosomoides</taxon>
    </lineage>
</organism>
<reference evidence="1 2" key="1">
    <citation type="submission" date="2018-11" db="EMBL/GenBank/DDBJ databases">
        <authorList>
            <consortium name="Pathogen Informatics"/>
        </authorList>
    </citation>
    <scope>NUCLEOTIDE SEQUENCE [LARGE SCALE GENOMIC DNA]</scope>
</reference>
<reference evidence="3" key="2">
    <citation type="submission" date="2019-09" db="UniProtKB">
        <authorList>
            <consortium name="WormBaseParasite"/>
        </authorList>
    </citation>
    <scope>IDENTIFICATION</scope>
</reference>
<name>A0A183G500_HELPZ</name>
<accession>A0A183G500</accession>
<evidence type="ECO:0000313" key="1">
    <source>
        <dbReference type="EMBL" id="VDP06575.1"/>
    </source>
</evidence>
<protein>
    <submittedName>
        <fullName evidence="3">Phlebovirus glycoprotein G2 fusion domain-containing protein</fullName>
    </submittedName>
</protein>
<dbReference type="WBParaSite" id="HPBE_0001664501-mRNA-1">
    <property type="protein sequence ID" value="HPBE_0001664501-mRNA-1"/>
    <property type="gene ID" value="HPBE_0001664501"/>
</dbReference>
<dbReference type="EMBL" id="UZAH01029535">
    <property type="protein sequence ID" value="VDP06575.1"/>
    <property type="molecule type" value="Genomic_DNA"/>
</dbReference>
<sequence length="71" mass="7733">MEFGAHTLRGQRILQRLPVNVSCTGCSLSARKKRGIPQLFLRNGARCRSPSSAGDGCQSLLVHCVCVRTSF</sequence>
<keyword evidence="2" id="KW-1185">Reference proteome</keyword>
<dbReference type="Proteomes" id="UP000050761">
    <property type="component" value="Unassembled WGS sequence"/>
</dbReference>
<dbReference type="AlphaFoldDB" id="A0A183G500"/>
<gene>
    <name evidence="1" type="ORF">HPBE_LOCUS16644</name>
</gene>